<gene>
    <name evidence="1" type="ORF">F6U93_07855</name>
</gene>
<evidence type="ECO:0000313" key="2">
    <source>
        <dbReference type="Proteomes" id="UP000441333"/>
    </source>
</evidence>
<organism evidence="1 2">
    <name type="scientific">Pseudotamlana haliotis</name>
    <dbReference type="NCBI Taxonomy" id="2614804"/>
    <lineage>
        <taxon>Bacteria</taxon>
        <taxon>Pseudomonadati</taxon>
        <taxon>Bacteroidota</taxon>
        <taxon>Flavobacteriia</taxon>
        <taxon>Flavobacteriales</taxon>
        <taxon>Flavobacteriaceae</taxon>
        <taxon>Pseudotamlana</taxon>
    </lineage>
</organism>
<dbReference type="AlphaFoldDB" id="A0A6N6MIN7"/>
<reference evidence="1 2" key="1">
    <citation type="submission" date="2019-09" db="EMBL/GenBank/DDBJ databases">
        <authorList>
            <person name="Cao W.R."/>
        </authorList>
    </citation>
    <scope>NUCLEOTIDE SEQUENCE [LARGE SCALE GENOMIC DNA]</scope>
    <source>
        <strain evidence="1 2">B1N29</strain>
    </source>
</reference>
<dbReference type="Proteomes" id="UP000441333">
    <property type="component" value="Unassembled WGS sequence"/>
</dbReference>
<protein>
    <submittedName>
        <fullName evidence="1">Uncharacterized protein</fullName>
    </submittedName>
</protein>
<proteinExistence type="predicted"/>
<evidence type="ECO:0000313" key="1">
    <source>
        <dbReference type="EMBL" id="KAB1068042.1"/>
    </source>
</evidence>
<comment type="caution">
    <text evidence="1">The sequence shown here is derived from an EMBL/GenBank/DDBJ whole genome shotgun (WGS) entry which is preliminary data.</text>
</comment>
<keyword evidence="2" id="KW-1185">Reference proteome</keyword>
<dbReference type="EMBL" id="WAAT01000041">
    <property type="protein sequence ID" value="KAB1068042.1"/>
    <property type="molecule type" value="Genomic_DNA"/>
</dbReference>
<accession>A0A6N6MIN7</accession>
<sequence>MKTTVIQVQEVENEIEISYFGIQLVNHLTYTVKDGNGKKYNLTIIHDSTYAIFENGTLRFSKPVKLGTYDR</sequence>
<name>A0A6N6MIN7_9FLAO</name>
<dbReference type="RefSeq" id="WP_150938545.1">
    <property type="nucleotide sequence ID" value="NZ_WAAT01000041.1"/>
</dbReference>